<dbReference type="InterPro" id="IPR029069">
    <property type="entry name" value="HotDog_dom_sf"/>
</dbReference>
<name>A0A4R6A882_9RHOB</name>
<evidence type="ECO:0000313" key="1">
    <source>
        <dbReference type="EMBL" id="TDL78468.1"/>
    </source>
</evidence>
<dbReference type="InterPro" id="IPR051490">
    <property type="entry name" value="THEM6_lcsJ_thioesterase"/>
</dbReference>
<dbReference type="AlphaFoldDB" id="A0A4R6A882"/>
<comment type="caution">
    <text evidence="1">The sequence shown here is derived from an EMBL/GenBank/DDBJ whole genome shotgun (WGS) entry which is preliminary data.</text>
</comment>
<dbReference type="EMBL" id="SNAA01000011">
    <property type="protein sequence ID" value="TDL78468.1"/>
    <property type="molecule type" value="Genomic_DNA"/>
</dbReference>
<gene>
    <name evidence="1" type="ORF">E2L08_11060</name>
</gene>
<keyword evidence="2" id="KW-1185">Reference proteome</keyword>
<protein>
    <submittedName>
        <fullName evidence="1">Acyl-CoA thioesterase</fullName>
    </submittedName>
</protein>
<evidence type="ECO:0000313" key="2">
    <source>
        <dbReference type="Proteomes" id="UP000295701"/>
    </source>
</evidence>
<dbReference type="PANTHER" id="PTHR12475:SF4">
    <property type="entry name" value="PROTEIN THEM6"/>
    <property type="match status" value="1"/>
</dbReference>
<dbReference type="PANTHER" id="PTHR12475">
    <property type="match status" value="1"/>
</dbReference>
<accession>A0A4R6A882</accession>
<dbReference type="Pfam" id="PF13279">
    <property type="entry name" value="4HBT_2"/>
    <property type="match status" value="1"/>
</dbReference>
<proteinExistence type="predicted"/>
<dbReference type="Gene3D" id="3.10.129.10">
    <property type="entry name" value="Hotdog Thioesterase"/>
    <property type="match status" value="1"/>
</dbReference>
<dbReference type="OrthoDB" id="3727779at2"/>
<dbReference type="RefSeq" id="WP_133397141.1">
    <property type="nucleotide sequence ID" value="NZ_SNAA01000011.1"/>
</dbReference>
<dbReference type="CDD" id="cd00586">
    <property type="entry name" value="4HBT"/>
    <property type="match status" value="1"/>
</dbReference>
<sequence length="176" mass="20196">MYPYARLGLEIARFRRAPRLGLFDTHVSHHRCWPQDLDPWIELNNGRTLTLYDLGRIVLIRRTGIVAAMRREGWGVTVAGSSIRYRSRVRPFDRVEMRSRVVGWDARFVYIEQGMWRGATCCSHVLIRSALTDANGIVATERAERALGLGRSPELPDWIAAWARAEALRPWPPMQG</sequence>
<organism evidence="1 2">
    <name type="scientific">Palleronia sediminis</name>
    <dbReference type="NCBI Taxonomy" id="2547833"/>
    <lineage>
        <taxon>Bacteria</taxon>
        <taxon>Pseudomonadati</taxon>
        <taxon>Pseudomonadota</taxon>
        <taxon>Alphaproteobacteria</taxon>
        <taxon>Rhodobacterales</taxon>
        <taxon>Roseobacteraceae</taxon>
        <taxon>Palleronia</taxon>
    </lineage>
</organism>
<dbReference type="Proteomes" id="UP000295701">
    <property type="component" value="Unassembled WGS sequence"/>
</dbReference>
<reference evidence="1 2" key="1">
    <citation type="submission" date="2019-03" db="EMBL/GenBank/DDBJ databases">
        <title>Primorskyibacter sp. SS33 isolated from sediments.</title>
        <authorList>
            <person name="Xunke S."/>
        </authorList>
    </citation>
    <scope>NUCLEOTIDE SEQUENCE [LARGE SCALE GENOMIC DNA]</scope>
    <source>
        <strain evidence="1 2">SS33</strain>
    </source>
</reference>
<dbReference type="SUPFAM" id="SSF54637">
    <property type="entry name" value="Thioesterase/thiol ester dehydrase-isomerase"/>
    <property type="match status" value="1"/>
</dbReference>